<protein>
    <recommendedName>
        <fullName evidence="3">Transposase Helix-turn-helix domain-containing protein</fullName>
    </recommendedName>
</protein>
<accession>A0ABD1E409</accession>
<dbReference type="Proteomes" id="UP001566132">
    <property type="component" value="Unassembled WGS sequence"/>
</dbReference>
<dbReference type="AlphaFoldDB" id="A0ABD1E409"/>
<evidence type="ECO:0000313" key="2">
    <source>
        <dbReference type="Proteomes" id="UP001566132"/>
    </source>
</evidence>
<evidence type="ECO:0000313" key="1">
    <source>
        <dbReference type="EMBL" id="KAL1489412.1"/>
    </source>
</evidence>
<comment type="caution">
    <text evidence="1">The sequence shown here is derived from an EMBL/GenBank/DDBJ whole genome shotgun (WGS) entry which is preliminary data.</text>
</comment>
<name>A0ABD1E409_HYPHA</name>
<evidence type="ECO:0008006" key="3">
    <source>
        <dbReference type="Google" id="ProtNLM"/>
    </source>
</evidence>
<sequence length="155" mass="18152">MAAFMNLNRKVKYYKPRTSPQITDFKSLFRFEEENVTWLAHYFLGENEEMRGGALSPVHKLKVCLRYLADLGFQKGIGEELGVEQSTVSRTINSVINLIVDREDHWIRFPIHENEIMEAKQLWQNKFRFPTAIGSLPIEIFLKNGLSYCSKFINY</sequence>
<proteinExistence type="predicted"/>
<keyword evidence="2" id="KW-1185">Reference proteome</keyword>
<dbReference type="EMBL" id="JBDJPC010000012">
    <property type="protein sequence ID" value="KAL1489412.1"/>
    <property type="molecule type" value="Genomic_DNA"/>
</dbReference>
<reference evidence="1 2" key="1">
    <citation type="submission" date="2024-05" db="EMBL/GenBank/DDBJ databases">
        <title>Genetic variation in Jamaican populations of the coffee berry borer (Hypothenemus hampei).</title>
        <authorList>
            <person name="Errbii M."/>
            <person name="Myrie A."/>
        </authorList>
    </citation>
    <scope>NUCLEOTIDE SEQUENCE [LARGE SCALE GENOMIC DNA]</scope>
    <source>
        <strain evidence="1">JA-Hopewell-2020-01-JO</strain>
        <tissue evidence="1">Whole body</tissue>
    </source>
</reference>
<organism evidence="1 2">
    <name type="scientific">Hypothenemus hampei</name>
    <name type="common">Coffee berry borer</name>
    <dbReference type="NCBI Taxonomy" id="57062"/>
    <lineage>
        <taxon>Eukaryota</taxon>
        <taxon>Metazoa</taxon>
        <taxon>Ecdysozoa</taxon>
        <taxon>Arthropoda</taxon>
        <taxon>Hexapoda</taxon>
        <taxon>Insecta</taxon>
        <taxon>Pterygota</taxon>
        <taxon>Neoptera</taxon>
        <taxon>Endopterygota</taxon>
        <taxon>Coleoptera</taxon>
        <taxon>Polyphaga</taxon>
        <taxon>Cucujiformia</taxon>
        <taxon>Curculionidae</taxon>
        <taxon>Scolytinae</taxon>
        <taxon>Hypothenemus</taxon>
    </lineage>
</organism>
<gene>
    <name evidence="1" type="ORF">ABEB36_014311</name>
</gene>